<organism evidence="8 9">
    <name type="scientific">Gulosibacter molinativorax</name>
    <dbReference type="NCBI Taxonomy" id="256821"/>
    <lineage>
        <taxon>Bacteria</taxon>
        <taxon>Bacillati</taxon>
        <taxon>Actinomycetota</taxon>
        <taxon>Actinomycetes</taxon>
        <taxon>Micrococcales</taxon>
        <taxon>Microbacteriaceae</taxon>
        <taxon>Gulosibacter</taxon>
    </lineage>
</organism>
<evidence type="ECO:0000256" key="7">
    <source>
        <dbReference type="RuleBase" id="RU364068"/>
    </source>
</evidence>
<evidence type="ECO:0000256" key="2">
    <source>
        <dbReference type="ARBA" id="ARBA00001946"/>
    </source>
</evidence>
<keyword evidence="9" id="KW-1185">Reference proteome</keyword>
<dbReference type="Proteomes" id="UP001170379">
    <property type="component" value="Unassembled WGS sequence"/>
</dbReference>
<accession>A0ABT7CAX0</accession>
<comment type="catalytic activity">
    <reaction evidence="1 7">
        <text>a myo-inositol phosphate + H2O = myo-inositol + phosphate</text>
        <dbReference type="Rhea" id="RHEA:24056"/>
        <dbReference type="ChEBI" id="CHEBI:15377"/>
        <dbReference type="ChEBI" id="CHEBI:17268"/>
        <dbReference type="ChEBI" id="CHEBI:43474"/>
        <dbReference type="ChEBI" id="CHEBI:84139"/>
        <dbReference type="EC" id="3.1.3.25"/>
    </reaction>
</comment>
<keyword evidence="6 7" id="KW-0460">Magnesium</keyword>
<proteinExistence type="inferred from homology"/>
<dbReference type="InterPro" id="IPR020550">
    <property type="entry name" value="Inositol_monophosphatase_CS"/>
</dbReference>
<dbReference type="EMBL" id="PXVD01000023">
    <property type="protein sequence ID" value="MDJ1372335.1"/>
    <property type="molecule type" value="Genomic_DNA"/>
</dbReference>
<dbReference type="PRINTS" id="PR00377">
    <property type="entry name" value="IMPHPHTASES"/>
</dbReference>
<dbReference type="Gene3D" id="3.40.190.80">
    <property type="match status" value="1"/>
</dbReference>
<dbReference type="InterPro" id="IPR000760">
    <property type="entry name" value="Inositol_monophosphatase-like"/>
</dbReference>
<dbReference type="Pfam" id="PF00459">
    <property type="entry name" value="Inositol_P"/>
    <property type="match status" value="1"/>
</dbReference>
<comment type="similarity">
    <text evidence="3 7">Belongs to the inositol monophosphatase superfamily.</text>
</comment>
<dbReference type="SUPFAM" id="SSF56655">
    <property type="entry name" value="Carbohydrate phosphatase"/>
    <property type="match status" value="1"/>
</dbReference>
<dbReference type="InterPro" id="IPR020583">
    <property type="entry name" value="Inositol_monoP_metal-BS"/>
</dbReference>
<evidence type="ECO:0000256" key="1">
    <source>
        <dbReference type="ARBA" id="ARBA00001033"/>
    </source>
</evidence>
<dbReference type="PROSITE" id="PS00629">
    <property type="entry name" value="IMP_1"/>
    <property type="match status" value="1"/>
</dbReference>
<dbReference type="Gene3D" id="3.30.540.10">
    <property type="entry name" value="Fructose-1,6-Bisphosphatase, subunit A, domain 1"/>
    <property type="match status" value="1"/>
</dbReference>
<comment type="caution">
    <text evidence="8">The sequence shown here is derived from an EMBL/GenBank/DDBJ whole genome shotgun (WGS) entry which is preliminary data.</text>
</comment>
<comment type="cofactor">
    <cofactor evidence="2 7">
        <name>Mg(2+)</name>
        <dbReference type="ChEBI" id="CHEBI:18420"/>
    </cofactor>
</comment>
<evidence type="ECO:0000256" key="4">
    <source>
        <dbReference type="ARBA" id="ARBA00022723"/>
    </source>
</evidence>
<evidence type="ECO:0000256" key="3">
    <source>
        <dbReference type="ARBA" id="ARBA00009759"/>
    </source>
</evidence>
<reference evidence="8" key="2">
    <citation type="journal article" date="2022" name="Sci. Rep.">
        <title>In silico prediction of the enzymes involved in the degradation of the herbicide molinate by Gulosibacter molinativorax ON4T.</title>
        <authorList>
            <person name="Lopes A.R."/>
            <person name="Bunin E."/>
            <person name="Viana A.T."/>
            <person name="Froufe H."/>
            <person name="Munoz-Merida A."/>
            <person name="Pinho D."/>
            <person name="Figueiredo J."/>
            <person name="Barroso C."/>
            <person name="Vaz-Moreira I."/>
            <person name="Bellanger X."/>
            <person name="Egas C."/>
            <person name="Nunes O.C."/>
        </authorList>
    </citation>
    <scope>NUCLEOTIDE SEQUENCE</scope>
    <source>
        <strain evidence="8">ON4</strain>
    </source>
</reference>
<protein>
    <recommendedName>
        <fullName evidence="7">Inositol-1-monophosphatase</fullName>
        <ecNumber evidence="7">3.1.3.25</ecNumber>
    </recommendedName>
</protein>
<dbReference type="EC" id="3.1.3.25" evidence="7"/>
<gene>
    <name evidence="8" type="ORF">C7K25_13315</name>
</gene>
<evidence type="ECO:0000313" key="9">
    <source>
        <dbReference type="Proteomes" id="UP001170379"/>
    </source>
</evidence>
<evidence type="ECO:0000256" key="6">
    <source>
        <dbReference type="ARBA" id="ARBA00022842"/>
    </source>
</evidence>
<dbReference type="InterPro" id="IPR033942">
    <property type="entry name" value="IMPase"/>
</dbReference>
<dbReference type="PROSITE" id="PS00630">
    <property type="entry name" value="IMP_2"/>
    <property type="match status" value="1"/>
</dbReference>
<evidence type="ECO:0000256" key="5">
    <source>
        <dbReference type="ARBA" id="ARBA00022801"/>
    </source>
</evidence>
<keyword evidence="5 7" id="KW-0378">Hydrolase</keyword>
<dbReference type="PANTHER" id="PTHR20854:SF4">
    <property type="entry name" value="INOSITOL-1-MONOPHOSPHATASE-RELATED"/>
    <property type="match status" value="1"/>
</dbReference>
<dbReference type="PANTHER" id="PTHR20854">
    <property type="entry name" value="INOSITOL MONOPHOSPHATASE"/>
    <property type="match status" value="1"/>
</dbReference>
<keyword evidence="4 7" id="KW-0479">Metal-binding</keyword>
<reference evidence="8" key="1">
    <citation type="submission" date="2018-03" db="EMBL/GenBank/DDBJ databases">
        <authorList>
            <person name="Nunes O.C."/>
            <person name="Lopes A.R."/>
            <person name="Froufe H."/>
            <person name="Munoz-Merida A."/>
            <person name="Barroso C."/>
            <person name="Egas C."/>
        </authorList>
    </citation>
    <scope>NUCLEOTIDE SEQUENCE</scope>
    <source>
        <strain evidence="8">ON4</strain>
    </source>
</reference>
<sequence length="306" mass="32145">MRLRSRGLGLLLSPTVNDIESAASVDPTELLDIAMRLATEAAELVSRRRREGVAVAATKTSVVDVVTAADIEAEQFIRERLSTLRPDDGFYGEESDALESRSGINWVVDPIDGTVNYLYGSPNYAVSIAAVTGDPTAEPAAFQALAGVVAAPDAGKTFSASLGGGAFVNGERIVLGEGPATLAESLVATGFAYSPERRVLQAQAWLGLADKVRDLRRVGAASLDLCAVATGQVDIYYEFGLKPWDWAAGALVARESGAWVGGSGLEEREGRRILTAGHPGIAAPFIGQLLDSAPPKLLSSGENFRS</sequence>
<dbReference type="CDD" id="cd01639">
    <property type="entry name" value="IMPase"/>
    <property type="match status" value="1"/>
</dbReference>
<name>A0ABT7CAX0_9MICO</name>
<evidence type="ECO:0000313" key="8">
    <source>
        <dbReference type="EMBL" id="MDJ1372335.1"/>
    </source>
</evidence>